<protein>
    <recommendedName>
        <fullName evidence="3">Iron-sulfur cluster biosynthesis protein</fullName>
    </recommendedName>
</protein>
<accession>A0A1J0A4T0</accession>
<gene>
    <name evidence="1" type="ORF">BHY08_03385</name>
</gene>
<evidence type="ECO:0008006" key="3">
    <source>
        <dbReference type="Google" id="ProtNLM"/>
    </source>
</evidence>
<dbReference type="AlphaFoldDB" id="A0A1J0A4T0"/>
<evidence type="ECO:0000313" key="2">
    <source>
        <dbReference type="Proteomes" id="UP000191200"/>
    </source>
</evidence>
<dbReference type="STRING" id="519472.BHY08_03385"/>
<name>A0A1J0A4T0_9ENTE</name>
<dbReference type="EMBL" id="CP017267">
    <property type="protein sequence ID" value="APB30957.1"/>
    <property type="molecule type" value="Genomic_DNA"/>
</dbReference>
<dbReference type="RefSeq" id="WP_071456536.1">
    <property type="nucleotide sequence ID" value="NZ_CP017267.1"/>
</dbReference>
<proteinExistence type="predicted"/>
<keyword evidence="2" id="KW-1185">Reference proteome</keyword>
<dbReference type="OrthoDB" id="1645729at2"/>
<dbReference type="SUPFAM" id="SSF89360">
    <property type="entry name" value="HesB-like domain"/>
    <property type="match status" value="1"/>
</dbReference>
<dbReference type="Proteomes" id="UP000191200">
    <property type="component" value="Chromosome"/>
</dbReference>
<reference evidence="1 2" key="1">
    <citation type="submission" date="2016-09" db="EMBL/GenBank/DDBJ databases">
        <title>Vagococcus teuberi sp. nov., isolated from the Malian artisanal sour milk fene.</title>
        <authorList>
            <person name="Wullschleger S."/>
            <person name="Seifert C."/>
            <person name="Baumgartner S."/>
            <person name="Lacroix C."/>
            <person name="Bonfoh B."/>
            <person name="Stevens M.J."/>
            <person name="Meile L."/>
        </authorList>
    </citation>
    <scope>NUCLEOTIDE SEQUENCE [LARGE SCALE GENOMIC DNA]</scope>
    <source>
        <strain evidence="1 2">DSM 21459</strain>
    </source>
</reference>
<dbReference type="KEGG" id="vte:BHY08_03385"/>
<sequence>MELIVTDSAHKWFVEELGLESGNFVRIFGKYGGSTNVHVGFSTGISLVEPEDARTTTVIDGITYFTEQADDWFFTDYTLTVDIDDKLNEPSFTYQ</sequence>
<dbReference type="InterPro" id="IPR035903">
    <property type="entry name" value="HesB-like_dom_sf"/>
</dbReference>
<organism evidence="1 2">
    <name type="scientific">Vagococcus teuberi</name>
    <dbReference type="NCBI Taxonomy" id="519472"/>
    <lineage>
        <taxon>Bacteria</taxon>
        <taxon>Bacillati</taxon>
        <taxon>Bacillota</taxon>
        <taxon>Bacilli</taxon>
        <taxon>Lactobacillales</taxon>
        <taxon>Enterococcaceae</taxon>
        <taxon>Vagococcus</taxon>
    </lineage>
</organism>
<evidence type="ECO:0000313" key="1">
    <source>
        <dbReference type="EMBL" id="APB30957.1"/>
    </source>
</evidence>